<feature type="binding site" evidence="9">
    <location>
        <position position="128"/>
    </location>
    <ligand>
        <name>NAD(+)</name>
        <dbReference type="ChEBI" id="CHEBI:57540"/>
    </ligand>
</feature>
<keyword evidence="6 9" id="KW-0520">NAD</keyword>
<dbReference type="HAMAP" id="MF_01588">
    <property type="entry name" value="DNA_ligase_A"/>
    <property type="match status" value="1"/>
</dbReference>
<accession>K2BD75</accession>
<dbReference type="SUPFAM" id="SSF56091">
    <property type="entry name" value="DNA ligase/mRNA capping enzyme, catalytic domain"/>
    <property type="match status" value="1"/>
</dbReference>
<dbReference type="InterPro" id="IPR012340">
    <property type="entry name" value="NA-bd_OB-fold"/>
</dbReference>
<dbReference type="SUPFAM" id="SSF52113">
    <property type="entry name" value="BRCT domain"/>
    <property type="match status" value="1"/>
</dbReference>
<dbReference type="Pfam" id="PF03119">
    <property type="entry name" value="DNA_ligase_ZBD"/>
    <property type="match status" value="1"/>
</dbReference>
<feature type="binding site" evidence="9">
    <location>
        <begin position="96"/>
        <end position="97"/>
    </location>
    <ligand>
        <name>NAD(+)</name>
        <dbReference type="ChEBI" id="CHEBI:57540"/>
    </ligand>
</feature>
<evidence type="ECO:0000256" key="4">
    <source>
        <dbReference type="ARBA" id="ARBA00022763"/>
    </source>
</evidence>
<feature type="binding site" evidence="9">
    <location>
        <position position="151"/>
    </location>
    <ligand>
        <name>NAD(+)</name>
        <dbReference type="ChEBI" id="CHEBI:57540"/>
    </ligand>
</feature>
<comment type="catalytic activity">
    <reaction evidence="8 9">
        <text>NAD(+) + (deoxyribonucleotide)n-3'-hydroxyl + 5'-phospho-(deoxyribonucleotide)m = (deoxyribonucleotide)n+m + AMP + beta-nicotinamide D-nucleotide.</text>
        <dbReference type="EC" id="6.5.1.2"/>
    </reaction>
</comment>
<dbReference type="SMART" id="SM00532">
    <property type="entry name" value="LIGANc"/>
    <property type="match status" value="1"/>
</dbReference>
<dbReference type="InterPro" id="IPR036420">
    <property type="entry name" value="BRCT_dom_sf"/>
</dbReference>
<dbReference type="EMBL" id="AMFJ01021607">
    <property type="protein sequence ID" value="EKD66693.1"/>
    <property type="molecule type" value="Genomic_DNA"/>
</dbReference>
<dbReference type="NCBIfam" id="NF005932">
    <property type="entry name" value="PRK07956.1"/>
    <property type="match status" value="1"/>
</dbReference>
<keyword evidence="1 9" id="KW-0436">Ligase</keyword>
<dbReference type="CDD" id="cd00114">
    <property type="entry name" value="LIGANc"/>
    <property type="match status" value="1"/>
</dbReference>
<evidence type="ECO:0000256" key="8">
    <source>
        <dbReference type="ARBA" id="ARBA00034005"/>
    </source>
</evidence>
<sequence length="713" mass="82866">MTSDLLTKSNYYLENGSNLGKQDIVSLQEILREHNRLYYNEESPVITDEEYDRLFKILKKLEEKYGINYEESATSKIDVLVSNQFQKAVHIYPMISLDNTYDSEDILDFEKRILNILKKEMELPYVIELKFDWLGVSLTYKNWKLIKALTRGNGIEWEDITINAMQIKSIPREIPFKIEEEIEVRWEVVMPILAFENLNKQRLEAGEKLFANPRNAASWSLRQLDYNVTKSRNLEFFAYSFPYLEKWWNVGNDGNRSLPEFQKSFSYFNELQFLKSLGFQVSPYFFEAKNIGEIVNEIKRLWENKPKFAFEIDGLVIKLNDLSLWQTLGTTEHHPRYAIAYKFPATNVRTTVLDIEHSVGRTGIITPIAHLKPVNVSWVVVSKATLHNYDELHKKDVRIWDEVFIVRAGEVIPEVISVITEARSWKEKMLDIPTNCPSCNTVLQKDTGKVAWYCPNKKLCPAQTLGSFVLFVSKIWANIDGMGDKIIELFIEKWYITDFASIYNLEKFKDEILALEGFETKKTQNLFDAISNSRNMNLANFFVALGIPQVGKKTGKILANYVISLTRHPERSVAESKDLLFEILTSLNPQDLQEIKDIGPVWAHNIVYYFEEYKEPVIALLKEINIILPVKPNSNITFNSQIANKSFCVTGSFSEISRDEIHKIIEQNWWETRTSVSKNLDFLIAGENAWSKLQKATEFWVKILSLDEFKKMI</sequence>
<keyword evidence="3 9" id="KW-0479">Metal-binding</keyword>
<dbReference type="Gene3D" id="1.10.287.610">
    <property type="entry name" value="Helix hairpin bin"/>
    <property type="match status" value="1"/>
</dbReference>
<comment type="function">
    <text evidence="9">DNA ligase that catalyzes the formation of phosphodiester linkages between 5'-phosphoryl and 3'-hydroxyl groups in double-stranded DNA using NAD as a coenzyme and as the energy source for the reaction. It is essential for DNA replication and repair of damaged DNA.</text>
</comment>
<dbReference type="Pfam" id="PF01653">
    <property type="entry name" value="DNA_ligase_aden"/>
    <property type="match status" value="1"/>
</dbReference>
<comment type="caution">
    <text evidence="11">The sequence shown here is derived from an EMBL/GenBank/DDBJ whole genome shotgun (WGS) entry which is preliminary data.</text>
</comment>
<protein>
    <recommendedName>
        <fullName evidence="9">DNA ligase</fullName>
        <ecNumber evidence="9">6.5.1.2</ecNumber>
    </recommendedName>
    <alternativeName>
        <fullName evidence="9">Polydeoxyribonucleotide synthase [NAD(+)]</fullName>
    </alternativeName>
</protein>
<proteinExistence type="inferred from homology"/>
<evidence type="ECO:0000256" key="7">
    <source>
        <dbReference type="ARBA" id="ARBA00023204"/>
    </source>
</evidence>
<evidence type="ECO:0000256" key="2">
    <source>
        <dbReference type="ARBA" id="ARBA00022705"/>
    </source>
</evidence>
<dbReference type="SUPFAM" id="SSF50249">
    <property type="entry name" value="Nucleic acid-binding proteins"/>
    <property type="match status" value="1"/>
</dbReference>
<feature type="binding site" evidence="9">
    <location>
        <position position="454"/>
    </location>
    <ligand>
        <name>Zn(2+)</name>
        <dbReference type="ChEBI" id="CHEBI:29105"/>
    </ligand>
</feature>
<reference evidence="11" key="1">
    <citation type="journal article" date="2012" name="Science">
        <title>Fermentation, hydrogen, and sulfur metabolism in multiple uncultivated bacterial phyla.</title>
        <authorList>
            <person name="Wrighton K.C."/>
            <person name="Thomas B.C."/>
            <person name="Sharon I."/>
            <person name="Miller C.S."/>
            <person name="Castelle C.J."/>
            <person name="VerBerkmoes N.C."/>
            <person name="Wilkins M.J."/>
            <person name="Hettich R.L."/>
            <person name="Lipton M.S."/>
            <person name="Williams K.H."/>
            <person name="Long P.E."/>
            <person name="Banfield J.F."/>
        </authorList>
    </citation>
    <scope>NUCLEOTIDE SEQUENCE [LARGE SCALE GENOMIC DNA]</scope>
</reference>
<feature type="active site" description="N6-AMP-lysine intermediate" evidence="9">
    <location>
        <position position="130"/>
    </location>
</feature>
<keyword evidence="9" id="KW-0464">Manganese</keyword>
<feature type="binding site" evidence="9">
    <location>
        <position position="460"/>
    </location>
    <ligand>
        <name>Zn(2+)</name>
        <dbReference type="ChEBI" id="CHEBI:29105"/>
    </ligand>
</feature>
<gene>
    <name evidence="9" type="primary">ligA</name>
    <name evidence="11" type="ORF">ACD_49C00021G0008</name>
</gene>
<feature type="binding site" evidence="9">
    <location>
        <begin position="48"/>
        <end position="52"/>
    </location>
    <ligand>
        <name>NAD(+)</name>
        <dbReference type="ChEBI" id="CHEBI:57540"/>
    </ligand>
</feature>
<feature type="binding site" evidence="9">
    <location>
        <position position="342"/>
    </location>
    <ligand>
        <name>NAD(+)</name>
        <dbReference type="ChEBI" id="CHEBI:57540"/>
    </ligand>
</feature>
<dbReference type="InterPro" id="IPR010994">
    <property type="entry name" value="RuvA_2-like"/>
</dbReference>
<dbReference type="PROSITE" id="PS50172">
    <property type="entry name" value="BRCT"/>
    <property type="match status" value="1"/>
</dbReference>
<dbReference type="CDD" id="cd17748">
    <property type="entry name" value="BRCT_DNA_ligase_like"/>
    <property type="match status" value="1"/>
</dbReference>
<organism evidence="11">
    <name type="scientific">uncultured bacterium</name>
    <name type="common">gcode 4</name>
    <dbReference type="NCBI Taxonomy" id="1234023"/>
    <lineage>
        <taxon>Bacteria</taxon>
        <taxon>environmental samples</taxon>
    </lineage>
</organism>
<dbReference type="PIRSF" id="PIRSF001604">
    <property type="entry name" value="LigA"/>
    <property type="match status" value="1"/>
</dbReference>
<keyword evidence="9" id="KW-0460">Magnesium</keyword>
<evidence type="ECO:0000256" key="9">
    <source>
        <dbReference type="HAMAP-Rule" id="MF_01588"/>
    </source>
</evidence>
<dbReference type="InterPro" id="IPR004149">
    <property type="entry name" value="Znf_DNAligase_C4"/>
</dbReference>
<dbReference type="GO" id="GO:0046872">
    <property type="term" value="F:metal ion binding"/>
    <property type="evidence" value="ECO:0007669"/>
    <property type="project" value="UniProtKB-KW"/>
</dbReference>
<feature type="binding site" evidence="9">
    <location>
        <position position="318"/>
    </location>
    <ligand>
        <name>NAD(+)</name>
        <dbReference type="ChEBI" id="CHEBI:57540"/>
    </ligand>
</feature>
<dbReference type="GO" id="GO:0006281">
    <property type="term" value="P:DNA repair"/>
    <property type="evidence" value="ECO:0007669"/>
    <property type="project" value="UniProtKB-KW"/>
</dbReference>
<evidence type="ECO:0000256" key="3">
    <source>
        <dbReference type="ARBA" id="ARBA00022723"/>
    </source>
</evidence>
<dbReference type="Gene3D" id="6.20.10.30">
    <property type="match status" value="1"/>
</dbReference>
<feature type="binding site" evidence="9">
    <location>
        <position position="436"/>
    </location>
    <ligand>
        <name>Zn(2+)</name>
        <dbReference type="ChEBI" id="CHEBI:29105"/>
    </ligand>
</feature>
<dbReference type="GO" id="GO:0003911">
    <property type="term" value="F:DNA ligase (NAD+) activity"/>
    <property type="evidence" value="ECO:0007669"/>
    <property type="project" value="UniProtKB-UniRule"/>
</dbReference>
<dbReference type="Gene3D" id="2.40.50.140">
    <property type="entry name" value="Nucleic acid-binding proteins"/>
    <property type="match status" value="1"/>
</dbReference>
<feature type="binding site" evidence="9">
    <location>
        <position position="439"/>
    </location>
    <ligand>
        <name>Zn(2+)</name>
        <dbReference type="ChEBI" id="CHEBI:29105"/>
    </ligand>
</feature>
<dbReference type="InterPro" id="IPR013839">
    <property type="entry name" value="DNAligase_adenylation"/>
</dbReference>
<feature type="binding site" evidence="9">
    <location>
        <position position="187"/>
    </location>
    <ligand>
        <name>NAD(+)</name>
        <dbReference type="ChEBI" id="CHEBI:57540"/>
    </ligand>
</feature>
<dbReference type="InterPro" id="IPR013840">
    <property type="entry name" value="DNAligase_N"/>
</dbReference>
<keyword evidence="4 9" id="KW-0227">DNA damage</keyword>
<name>K2BD75_9BACT</name>
<evidence type="ECO:0000256" key="1">
    <source>
        <dbReference type="ARBA" id="ARBA00022598"/>
    </source>
</evidence>
<comment type="similarity">
    <text evidence="9">Belongs to the NAD-dependent DNA ligase family. LigA subfamily.</text>
</comment>
<dbReference type="GO" id="GO:0006260">
    <property type="term" value="P:DNA replication"/>
    <property type="evidence" value="ECO:0007669"/>
    <property type="project" value="UniProtKB-KW"/>
</dbReference>
<comment type="cofactor">
    <cofactor evidence="9">
        <name>Mg(2+)</name>
        <dbReference type="ChEBI" id="CHEBI:18420"/>
    </cofactor>
    <cofactor evidence="9">
        <name>Mn(2+)</name>
        <dbReference type="ChEBI" id="CHEBI:29035"/>
    </cofactor>
</comment>
<keyword evidence="2 9" id="KW-0235">DNA replication</keyword>
<dbReference type="Gene3D" id="3.40.50.10190">
    <property type="entry name" value="BRCT domain"/>
    <property type="match status" value="1"/>
</dbReference>
<dbReference type="InterPro" id="IPR001357">
    <property type="entry name" value="BRCT_dom"/>
</dbReference>
<keyword evidence="5 9" id="KW-0862">Zinc</keyword>
<dbReference type="InterPro" id="IPR001679">
    <property type="entry name" value="DNA_ligase"/>
</dbReference>
<dbReference type="NCBIfam" id="TIGR00575">
    <property type="entry name" value="dnlj"/>
    <property type="match status" value="1"/>
</dbReference>
<dbReference type="Gene3D" id="1.10.150.20">
    <property type="entry name" value="5' to 3' exonuclease, C-terminal subdomain"/>
    <property type="match status" value="2"/>
</dbReference>
<dbReference type="Pfam" id="PF00533">
    <property type="entry name" value="BRCT"/>
    <property type="match status" value="1"/>
</dbReference>
<evidence type="ECO:0000256" key="5">
    <source>
        <dbReference type="ARBA" id="ARBA00022833"/>
    </source>
</evidence>
<dbReference type="Pfam" id="PF03120">
    <property type="entry name" value="OB_DNA_ligase"/>
    <property type="match status" value="1"/>
</dbReference>
<dbReference type="SUPFAM" id="SSF47781">
    <property type="entry name" value="RuvA domain 2-like"/>
    <property type="match status" value="1"/>
</dbReference>
<dbReference type="EC" id="6.5.1.2" evidence="9"/>
<dbReference type="Gene3D" id="3.30.470.30">
    <property type="entry name" value="DNA ligase/mRNA capping enzyme"/>
    <property type="match status" value="1"/>
</dbReference>
<evidence type="ECO:0000313" key="11">
    <source>
        <dbReference type="EMBL" id="EKD66693.1"/>
    </source>
</evidence>
<feature type="domain" description="BRCT" evidence="10">
    <location>
        <begin position="637"/>
        <end position="713"/>
    </location>
</feature>
<evidence type="ECO:0000256" key="6">
    <source>
        <dbReference type="ARBA" id="ARBA00023027"/>
    </source>
</evidence>
<keyword evidence="7 9" id="KW-0234">DNA repair</keyword>
<dbReference type="AlphaFoldDB" id="K2BD75"/>
<dbReference type="InterPro" id="IPR004150">
    <property type="entry name" value="NAD_DNA_ligase_OB"/>
</dbReference>
<evidence type="ECO:0000259" key="10">
    <source>
        <dbReference type="PROSITE" id="PS50172"/>
    </source>
</evidence>